<protein>
    <submittedName>
        <fullName evidence="1">Uncharacterized protein</fullName>
    </submittedName>
</protein>
<sequence>MNFGGPGGSALWQAPMLLRLASLPPATSGSLVKLAKSKNLS</sequence>
<dbReference type="AlphaFoldDB" id="C4K5A5"/>
<gene>
    <name evidence="1" type="ordered locus">HDEF_1066</name>
</gene>
<dbReference type="HOGENOM" id="CLU_3270948_0_0_6"/>
<evidence type="ECO:0000313" key="2">
    <source>
        <dbReference type="Proteomes" id="UP000002334"/>
    </source>
</evidence>
<proteinExistence type="predicted"/>
<accession>C4K5A5</accession>
<dbReference type="Proteomes" id="UP000002334">
    <property type="component" value="Chromosome"/>
</dbReference>
<evidence type="ECO:0000313" key="1">
    <source>
        <dbReference type="EMBL" id="ACQ67748.1"/>
    </source>
</evidence>
<dbReference type="KEGG" id="hde:HDEF_1066"/>
<reference evidence="1 2" key="1">
    <citation type="journal article" date="2009" name="Proc. Natl. Acad. Sci. U.S.A.">
        <title>Hamiltonella defensa, genome evolution of protective bacterial endosymbiont from pathogenic ancestors.</title>
        <authorList>
            <person name="Degnan P.H."/>
            <person name="Yu Y."/>
            <person name="Sisneros N."/>
            <person name="Wing R.A."/>
            <person name="Moran N.A."/>
        </authorList>
    </citation>
    <scope>NUCLEOTIDE SEQUENCE [LARGE SCALE GENOMIC DNA]</scope>
    <source>
        <strain evidence="2">5AT</strain>
    </source>
</reference>
<name>C4K5A5_HAMD5</name>
<organism evidence="1 2">
    <name type="scientific">Hamiltonella defensa subsp. Acyrthosiphon pisum (strain 5AT)</name>
    <dbReference type="NCBI Taxonomy" id="572265"/>
    <lineage>
        <taxon>Bacteria</taxon>
        <taxon>Pseudomonadati</taxon>
        <taxon>Pseudomonadota</taxon>
        <taxon>Gammaproteobacteria</taxon>
        <taxon>Enterobacterales</taxon>
        <taxon>Enterobacteriaceae</taxon>
        <taxon>aphid secondary symbionts</taxon>
        <taxon>Candidatus Williamhamiltonella</taxon>
    </lineage>
</organism>
<keyword evidence="2" id="KW-1185">Reference proteome</keyword>
<dbReference type="EMBL" id="CP001277">
    <property type="protein sequence ID" value="ACQ67748.1"/>
    <property type="molecule type" value="Genomic_DNA"/>
</dbReference>
<dbReference type="STRING" id="572265.HDEF_1066"/>